<accession>A0A3S2TK27</accession>
<dbReference type="Gene3D" id="3.40.50.150">
    <property type="entry name" value="Vaccinia Virus protein VP39"/>
    <property type="match status" value="1"/>
</dbReference>
<evidence type="ECO:0000313" key="1">
    <source>
        <dbReference type="EMBL" id="RVT49340.1"/>
    </source>
</evidence>
<gene>
    <name evidence="1" type="ORF">ENE75_19880</name>
</gene>
<comment type="caution">
    <text evidence="1">The sequence shown here is derived from an EMBL/GenBank/DDBJ whole genome shotgun (WGS) entry which is preliminary data.</text>
</comment>
<keyword evidence="1" id="KW-0489">Methyltransferase</keyword>
<protein>
    <submittedName>
        <fullName evidence="1">Class I SAM-dependent methyltransferase</fullName>
    </submittedName>
</protein>
<dbReference type="Proteomes" id="UP000288178">
    <property type="component" value="Unassembled WGS sequence"/>
</dbReference>
<dbReference type="OrthoDB" id="9811915at2"/>
<keyword evidence="1" id="KW-0808">Transferase</keyword>
<dbReference type="GO" id="GO:0032259">
    <property type="term" value="P:methylation"/>
    <property type="evidence" value="ECO:0007669"/>
    <property type="project" value="UniProtKB-KW"/>
</dbReference>
<dbReference type="EMBL" id="SACT01000008">
    <property type="protein sequence ID" value="RVT49340.1"/>
    <property type="molecule type" value="Genomic_DNA"/>
</dbReference>
<organism evidence="1 2">
    <name type="scientific">Rubrivivax albus</name>
    <dbReference type="NCBI Taxonomy" id="2499835"/>
    <lineage>
        <taxon>Bacteria</taxon>
        <taxon>Pseudomonadati</taxon>
        <taxon>Pseudomonadota</taxon>
        <taxon>Betaproteobacteria</taxon>
        <taxon>Burkholderiales</taxon>
        <taxon>Sphaerotilaceae</taxon>
        <taxon>Rubrivivax</taxon>
    </lineage>
</organism>
<dbReference type="GO" id="GO:0008168">
    <property type="term" value="F:methyltransferase activity"/>
    <property type="evidence" value="ECO:0007669"/>
    <property type="project" value="UniProtKB-KW"/>
</dbReference>
<name>A0A3S2TK27_9BURK</name>
<keyword evidence="2" id="KW-1185">Reference proteome</keyword>
<dbReference type="AlphaFoldDB" id="A0A3S2TK27"/>
<evidence type="ECO:0000313" key="2">
    <source>
        <dbReference type="Proteomes" id="UP000288178"/>
    </source>
</evidence>
<dbReference type="SUPFAM" id="SSF53335">
    <property type="entry name" value="S-adenosyl-L-methionine-dependent methyltransferases"/>
    <property type="match status" value="1"/>
</dbReference>
<sequence>MNPTTVPAPTATDSGQAASVATPAAAAFNPGTAPLTLEQNTLALLDRACTQVLGGEAAAAFRLLTPRLSALWSEARATGQAEAMRQWCRAHPLHALVMQDPFTHRAAAKPRGYAGDAVMMDFIYDGAPPEGTSAVGADIFAATTRAGMGLSVRYRRQLLRSLIDDTVVRHERPRMLSVAAGHCRELQGSLVEFPDFAGEFVALDQDPHACREIAHGQAGHPVRVVNQGVRELAGSQQGSVLADALGRFDLIYSAGLYDYLPDALARRLTRRLLTMLRPGGRALIANFVPGGSGRGYMELFMDWALVLRTEAQMRDLAQAAGAAHVNTFADPQRNVVYAELWSEVPEAL</sequence>
<dbReference type="RefSeq" id="WP_128200091.1">
    <property type="nucleotide sequence ID" value="NZ_SACT01000008.1"/>
</dbReference>
<dbReference type="InterPro" id="IPR029063">
    <property type="entry name" value="SAM-dependent_MTases_sf"/>
</dbReference>
<proteinExistence type="predicted"/>
<reference evidence="1 2" key="1">
    <citation type="submission" date="2019-01" db="EMBL/GenBank/DDBJ databases">
        <authorList>
            <person name="Chen W.-M."/>
        </authorList>
    </citation>
    <scope>NUCLEOTIDE SEQUENCE [LARGE SCALE GENOMIC DNA]</scope>
    <source>
        <strain evidence="1 2">ICH-3</strain>
    </source>
</reference>